<comment type="caution">
    <text evidence="6">Lacks conserved residue(s) required for the propagation of feature annotation.</text>
</comment>
<sequence length="379" mass="43370">MKYASSIFELIDALYLPSKVFGMAPYTRDVVNHKRAFRLKENNYLYIGYILVIIVFMSVTVLARLALEEKAPSFHDAIIGTLFVLSQATNMAKLLELFVQTKVFLKTLDLINHADELLKDVGLQASYKSFHITLLLLYLTFPFYLFFLVAPIWEIVGSVQATGFFSRETQKHIMLMCNVAILFGVRFTSVYLYNAFIFISIQRLQQMNRCIREVEITATFHRETSDRLLSTAAQMHYTVHKLTYNFNKCFGWATFGSITMAFVEIVVSVMSSGLAYFGSWKVHLTTALFNVTALITLPLGQKIKTESHTMGRLLCDLTLPYFDEVLRKKRCTLLYQMLHEPLDLSAAGFYALDVKAILAHLELTCSLLMFLLNIQQVIK</sequence>
<evidence type="ECO:0000256" key="4">
    <source>
        <dbReference type="ARBA" id="ARBA00022989"/>
    </source>
</evidence>
<evidence type="ECO:0000256" key="6">
    <source>
        <dbReference type="RuleBase" id="RU363108"/>
    </source>
</evidence>
<dbReference type="GO" id="GO:0005886">
    <property type="term" value="C:plasma membrane"/>
    <property type="evidence" value="ECO:0007669"/>
    <property type="project" value="UniProtKB-SubCell"/>
</dbReference>
<feature type="transmembrane region" description="Helical" evidence="6">
    <location>
        <begin position="282"/>
        <end position="300"/>
    </location>
</feature>
<keyword evidence="2 6" id="KW-1003">Cell membrane</keyword>
<evidence type="ECO:0000256" key="3">
    <source>
        <dbReference type="ARBA" id="ARBA00022692"/>
    </source>
</evidence>
<name>A0A1Y1NME4_PHOPY</name>
<evidence type="ECO:0000256" key="1">
    <source>
        <dbReference type="ARBA" id="ARBA00004651"/>
    </source>
</evidence>
<dbReference type="GO" id="GO:0007165">
    <property type="term" value="P:signal transduction"/>
    <property type="evidence" value="ECO:0007669"/>
    <property type="project" value="UniProtKB-KW"/>
</dbReference>
<dbReference type="InterPro" id="IPR013604">
    <property type="entry name" value="7TM_chemorcpt"/>
</dbReference>
<comment type="subcellular location">
    <subcellularLocation>
        <location evidence="1 6">Cell membrane</location>
        <topology evidence="1 6">Multi-pass membrane protein</topology>
    </subcellularLocation>
</comment>
<feature type="transmembrane region" description="Helical" evidence="6">
    <location>
        <begin position="77"/>
        <end position="99"/>
    </location>
</feature>
<keyword evidence="3 6" id="KW-0812">Transmembrane</keyword>
<organism evidence="7">
    <name type="scientific">Photinus pyralis</name>
    <name type="common">Common eastern firefly</name>
    <name type="synonym">Lampyris pyralis</name>
    <dbReference type="NCBI Taxonomy" id="7054"/>
    <lineage>
        <taxon>Eukaryota</taxon>
        <taxon>Metazoa</taxon>
        <taxon>Ecdysozoa</taxon>
        <taxon>Arthropoda</taxon>
        <taxon>Hexapoda</taxon>
        <taxon>Insecta</taxon>
        <taxon>Pterygota</taxon>
        <taxon>Neoptera</taxon>
        <taxon>Endopterygota</taxon>
        <taxon>Coleoptera</taxon>
        <taxon>Polyphaga</taxon>
        <taxon>Elateriformia</taxon>
        <taxon>Elateroidea</taxon>
        <taxon>Lampyridae</taxon>
        <taxon>Lampyrinae</taxon>
        <taxon>Photinus</taxon>
    </lineage>
</organism>
<dbReference type="GO" id="GO:0050909">
    <property type="term" value="P:sensory perception of taste"/>
    <property type="evidence" value="ECO:0007669"/>
    <property type="project" value="InterPro"/>
</dbReference>
<comment type="function">
    <text evidence="6">Gustatory receptor which mediates acceptance or avoidance behavior, depending on its substrates.</text>
</comment>
<proteinExistence type="inferred from homology"/>
<comment type="similarity">
    <text evidence="6">Belongs to the insect chemoreceptor superfamily. Gustatory receptor (GR) family.</text>
</comment>
<feature type="transmembrane region" description="Helical" evidence="6">
    <location>
        <begin position="250"/>
        <end position="276"/>
    </location>
</feature>
<dbReference type="Pfam" id="PF08395">
    <property type="entry name" value="7tm_7"/>
    <property type="match status" value="1"/>
</dbReference>
<keyword evidence="6" id="KW-0675">Receptor</keyword>
<protein>
    <recommendedName>
        <fullName evidence="6">Gustatory receptor</fullName>
    </recommendedName>
</protein>
<feature type="transmembrane region" description="Helical" evidence="6">
    <location>
        <begin position="132"/>
        <end position="153"/>
    </location>
</feature>
<dbReference type="AlphaFoldDB" id="A0A1Y1NME4"/>
<keyword evidence="5 6" id="KW-0472">Membrane</keyword>
<accession>A0A1Y1NME4</accession>
<dbReference type="EMBL" id="GEZM01001297">
    <property type="protein sequence ID" value="JAV97975.1"/>
    <property type="molecule type" value="Transcribed_RNA"/>
</dbReference>
<evidence type="ECO:0000256" key="2">
    <source>
        <dbReference type="ARBA" id="ARBA00022475"/>
    </source>
</evidence>
<reference evidence="7" key="1">
    <citation type="journal article" date="2016" name="Sci. Rep.">
        <title>Molecular characterization of firefly nuptial gifts: a multi-omics approach sheds light on postcopulatory sexual selection.</title>
        <authorList>
            <person name="Al-Wathiqui N."/>
            <person name="Fallon T.R."/>
            <person name="South A."/>
            <person name="Weng J.K."/>
            <person name="Lewis S.M."/>
        </authorList>
    </citation>
    <scope>NUCLEOTIDE SEQUENCE</scope>
</reference>
<keyword evidence="4 6" id="KW-1133">Transmembrane helix</keyword>
<evidence type="ECO:0000256" key="5">
    <source>
        <dbReference type="ARBA" id="ARBA00023136"/>
    </source>
</evidence>
<feature type="transmembrane region" description="Helical" evidence="6">
    <location>
        <begin position="44"/>
        <end position="65"/>
    </location>
</feature>
<keyword evidence="6" id="KW-0807">Transducer</keyword>
<feature type="transmembrane region" description="Helical" evidence="6">
    <location>
        <begin position="173"/>
        <end position="199"/>
    </location>
</feature>
<evidence type="ECO:0000313" key="7">
    <source>
        <dbReference type="EMBL" id="JAV97975.1"/>
    </source>
</evidence>